<keyword evidence="2" id="KW-0732">Signal</keyword>
<evidence type="ECO:0000256" key="2">
    <source>
        <dbReference type="SAM" id="SignalP"/>
    </source>
</evidence>
<dbReference type="Pfam" id="PF13511">
    <property type="entry name" value="DUF4124"/>
    <property type="match status" value="1"/>
</dbReference>
<gene>
    <name evidence="4" type="ORF">PSU93_02135</name>
</gene>
<dbReference type="Proteomes" id="UP001160519">
    <property type="component" value="Unassembled WGS sequence"/>
</dbReference>
<reference evidence="4" key="1">
    <citation type="submission" date="2023-01" db="EMBL/GenBank/DDBJ databases">
        <title>Biogeochemical cycle of methane in antarctic sediments.</title>
        <authorList>
            <person name="Roldan D.M."/>
            <person name="Menes R.J."/>
        </authorList>
    </citation>
    <scope>NUCLEOTIDE SEQUENCE [LARGE SCALE GENOMIC DNA]</scope>
    <source>
        <strain evidence="4">K-2018 MAG008</strain>
    </source>
</reference>
<organism evidence="4 5">
    <name type="scientific">Candidatus Methylobacter titanis</name>
    <dbReference type="NCBI Taxonomy" id="3053457"/>
    <lineage>
        <taxon>Bacteria</taxon>
        <taxon>Pseudomonadati</taxon>
        <taxon>Pseudomonadota</taxon>
        <taxon>Gammaproteobacteria</taxon>
        <taxon>Methylococcales</taxon>
        <taxon>Methylococcaceae</taxon>
        <taxon>Methylobacter</taxon>
    </lineage>
</organism>
<evidence type="ECO:0000256" key="1">
    <source>
        <dbReference type="SAM" id="Coils"/>
    </source>
</evidence>
<feature type="coiled-coil region" evidence="1">
    <location>
        <begin position="121"/>
        <end position="198"/>
    </location>
</feature>
<keyword evidence="5" id="KW-1185">Reference proteome</keyword>
<feature type="chain" id="PRO_5041318968" evidence="2">
    <location>
        <begin position="27"/>
        <end position="331"/>
    </location>
</feature>
<protein>
    <submittedName>
        <fullName evidence="4">DUF4124 domain-containing protein</fullName>
    </submittedName>
</protein>
<name>A0AA43Q3M2_9GAMM</name>
<evidence type="ECO:0000313" key="5">
    <source>
        <dbReference type="Proteomes" id="UP001160519"/>
    </source>
</evidence>
<comment type="caution">
    <text evidence="4">The sequence shown here is derived from an EMBL/GenBank/DDBJ whole genome shotgun (WGS) entry which is preliminary data.</text>
</comment>
<feature type="signal peptide" evidence="2">
    <location>
        <begin position="1"/>
        <end position="26"/>
    </location>
</feature>
<proteinExistence type="predicted"/>
<dbReference type="EMBL" id="JAQSDF010000003">
    <property type="protein sequence ID" value="MDI1229932.1"/>
    <property type="molecule type" value="Genomic_DNA"/>
</dbReference>
<evidence type="ECO:0000313" key="4">
    <source>
        <dbReference type="EMBL" id="MDI1229932.1"/>
    </source>
</evidence>
<accession>A0AA43Q3M2</accession>
<dbReference type="AlphaFoldDB" id="A0AA43Q3M2"/>
<feature type="domain" description="DUF4124" evidence="3">
    <location>
        <begin position="16"/>
        <end position="53"/>
    </location>
</feature>
<keyword evidence="1" id="KW-0175">Coiled coil</keyword>
<evidence type="ECO:0000259" key="3">
    <source>
        <dbReference type="Pfam" id="PF13511"/>
    </source>
</evidence>
<sequence>MQTRTFSASIFLVCFLFLCGSQSALAKKMYRWVNENGETIFSDQVPPEQSQYRRESLSDKGRVLAVTEKAKTKEQQAMDERLSTLKKAQEEIIAQQQANDKVLLSTFRNVKDMEESIDATLQSLDAQRNVAQGNLKRVENQLGIQQKKAAELERNGKKMTKDLLSDIKQTEAQIQVAYAEINKQIEKKNRAKAEFEADIERFTFLTRDHKDPSKESDKIAENKVADDMGLYTCRTDELCVKAWMSAHEFIKTHATTPIDTDTDKLILGRAPATDSDLSLAISKIEDENKKEQLFLNIRCWESSAGTELCASQKVRDIRTAFRPFIEAAVGE</sequence>
<dbReference type="InterPro" id="IPR025392">
    <property type="entry name" value="DUF4124"/>
</dbReference>